<evidence type="ECO:0000313" key="8">
    <source>
        <dbReference type="Proteomes" id="UP000324897"/>
    </source>
</evidence>
<gene>
    <name evidence="7" type="ORF">EJB05_53616</name>
</gene>
<comment type="caution">
    <text evidence="7">The sequence shown here is derived from an EMBL/GenBank/DDBJ whole genome shotgun (WGS) entry which is preliminary data.</text>
</comment>
<proteinExistence type="predicted"/>
<protein>
    <recommendedName>
        <fullName evidence="6">SWIM-type domain-containing protein</fullName>
    </recommendedName>
</protein>
<evidence type="ECO:0000256" key="5">
    <source>
        <dbReference type="SAM" id="MobiDB-lite"/>
    </source>
</evidence>
<keyword evidence="3" id="KW-0862">Zinc</keyword>
<feature type="non-terminal residue" evidence="7">
    <location>
        <position position="1"/>
    </location>
</feature>
<feature type="region of interest" description="Disordered" evidence="5">
    <location>
        <begin position="17"/>
        <end position="36"/>
    </location>
</feature>
<keyword evidence="8" id="KW-1185">Reference proteome</keyword>
<evidence type="ECO:0000256" key="1">
    <source>
        <dbReference type="ARBA" id="ARBA00022723"/>
    </source>
</evidence>
<evidence type="ECO:0000256" key="4">
    <source>
        <dbReference type="PROSITE-ProRule" id="PRU00325"/>
    </source>
</evidence>
<dbReference type="OrthoDB" id="694227at2759"/>
<feature type="region of interest" description="Disordered" evidence="5">
    <location>
        <begin position="236"/>
        <end position="266"/>
    </location>
</feature>
<dbReference type="PANTHER" id="PTHR47482">
    <property type="entry name" value="OS11G0632001 PROTEIN"/>
    <property type="match status" value="1"/>
</dbReference>
<accession>A0A5J9SPW0</accession>
<feature type="compositionally biased region" description="Acidic residues" evidence="5">
    <location>
        <begin position="282"/>
        <end position="308"/>
    </location>
</feature>
<feature type="compositionally biased region" description="Acidic residues" evidence="5">
    <location>
        <begin position="241"/>
        <end position="259"/>
    </location>
</feature>
<keyword evidence="1" id="KW-0479">Metal-binding</keyword>
<dbReference type="GO" id="GO:0008270">
    <property type="term" value="F:zinc ion binding"/>
    <property type="evidence" value="ECO:0007669"/>
    <property type="project" value="UniProtKB-KW"/>
</dbReference>
<feature type="region of interest" description="Disordered" evidence="5">
    <location>
        <begin position="279"/>
        <end position="308"/>
    </location>
</feature>
<evidence type="ECO:0000256" key="2">
    <source>
        <dbReference type="ARBA" id="ARBA00022771"/>
    </source>
</evidence>
<name>A0A5J9SPW0_9POAL</name>
<dbReference type="Pfam" id="PF03101">
    <property type="entry name" value="FAR1"/>
    <property type="match status" value="1"/>
</dbReference>
<dbReference type="InterPro" id="IPR004330">
    <property type="entry name" value="FAR1_DNA_bnd_dom"/>
</dbReference>
<evidence type="ECO:0000256" key="3">
    <source>
        <dbReference type="ARBA" id="ARBA00022833"/>
    </source>
</evidence>
<evidence type="ECO:0000313" key="7">
    <source>
        <dbReference type="EMBL" id="TVU00959.1"/>
    </source>
</evidence>
<dbReference type="InterPro" id="IPR006564">
    <property type="entry name" value="Znf_PMZ"/>
</dbReference>
<dbReference type="EMBL" id="RWGY01000522">
    <property type="protein sequence ID" value="TVU00959.1"/>
    <property type="molecule type" value="Genomic_DNA"/>
</dbReference>
<reference evidence="7 8" key="1">
    <citation type="journal article" date="2019" name="Sci. Rep.">
        <title>A high-quality genome of Eragrostis curvula grass provides insights into Poaceae evolution and supports new strategies to enhance forage quality.</title>
        <authorList>
            <person name="Carballo J."/>
            <person name="Santos B.A.C.M."/>
            <person name="Zappacosta D."/>
            <person name="Garbus I."/>
            <person name="Selva J.P."/>
            <person name="Gallo C.A."/>
            <person name="Diaz A."/>
            <person name="Albertini E."/>
            <person name="Caccamo M."/>
            <person name="Echenique V."/>
        </authorList>
    </citation>
    <scope>NUCLEOTIDE SEQUENCE [LARGE SCALE GENOMIC DNA]</scope>
    <source>
        <strain evidence="8">cv. Victoria</strain>
        <tissue evidence="7">Leaf</tissue>
    </source>
</reference>
<organism evidence="7 8">
    <name type="scientific">Eragrostis curvula</name>
    <name type="common">weeping love grass</name>
    <dbReference type="NCBI Taxonomy" id="38414"/>
    <lineage>
        <taxon>Eukaryota</taxon>
        <taxon>Viridiplantae</taxon>
        <taxon>Streptophyta</taxon>
        <taxon>Embryophyta</taxon>
        <taxon>Tracheophyta</taxon>
        <taxon>Spermatophyta</taxon>
        <taxon>Magnoliopsida</taxon>
        <taxon>Liliopsida</taxon>
        <taxon>Poales</taxon>
        <taxon>Poaceae</taxon>
        <taxon>PACMAD clade</taxon>
        <taxon>Chloridoideae</taxon>
        <taxon>Eragrostideae</taxon>
        <taxon>Eragrostidinae</taxon>
        <taxon>Eragrostis</taxon>
    </lineage>
</organism>
<dbReference type="InterPro" id="IPR007527">
    <property type="entry name" value="Znf_SWIM"/>
</dbReference>
<dbReference type="PANTHER" id="PTHR47482:SF5">
    <property type="entry name" value="FAR1 DOMAIN-CONTAINING PROTEIN"/>
    <property type="match status" value="1"/>
</dbReference>
<dbReference type="Gramene" id="TVU00959">
    <property type="protein sequence ID" value="TVU00959"/>
    <property type="gene ID" value="EJB05_53616"/>
</dbReference>
<keyword evidence="2 4" id="KW-0863">Zinc-finger</keyword>
<sequence>MGDPLTPGVLAAGSSASQHLGAAGSDAPQAIPLGAPPLPLPRSCSPVAMRDPLPPVVLGAGSSPSQHLEAAGDVAPQVIRSGAPPFLPPYPLPPFCGSSGSALPPPHAVLVGGGGPPLVPLQLPFCGVPFATGHLLPQHFAGSLPPPPWFQHLPADSYHSPFLIGSSACHTALPAPVQPYPGGADTQGAGSISGHPSCMDLMASVATNRSLMHIRPHAGELDCTQEQANVLGYHPITDQECPTDLDNEEEEEDGSEEEVIAGGDELSEYERVMDDTVIAGDDQFEEEEAGGDYGDDELGDDEYSGDECENSPLQPTMQEFAVGYVSADDHVSSRVDCTRGDQEVNVEQHNVTSLQQDYNPDSLVHGTTSPEELVGCVSVDDATLGRLNKWQNSSLFARNEMVISAVEAALRDPEKKEFMFLPKVGTTFASIGDAQQLYNLYSWEAGFSIRKFANNNRANEVDSDGEKVKNMQEFRCQRAGKPGKNVKSTTLCGCPARMRLLRNKNNEWYIKTFVAEHNHELVKSCGEKRHLKSHQYIDQATKDLVRYLRENNVSLSKVNSIYQQHKAYHGAEKKTKQREFNIRFKWPIEAHAAKIYTHAAYELFADELLKSTSYVVAPRKGDGTCGDPNVYHVCHVESELREAWSKVEFKVHVNEETSFYSCECNLYGHFGILCSHALLVMVQNGVLKIPHVHIMDRWTRTACANTPSHLVPIVESTSALDSAYFRNNILENTAKEVVKVANSDRECFDMAVSTLATLLKKMNICLESIRTECQVGYISSDSGNESSRSLSPAGSAMEMQLLHFIRT</sequence>
<feature type="domain" description="SWIM-type" evidence="6">
    <location>
        <begin position="649"/>
        <end position="685"/>
    </location>
</feature>
<dbReference type="SMART" id="SM00575">
    <property type="entry name" value="ZnF_PMZ"/>
    <property type="match status" value="1"/>
</dbReference>
<evidence type="ECO:0000259" key="6">
    <source>
        <dbReference type="PROSITE" id="PS50966"/>
    </source>
</evidence>
<dbReference type="AlphaFoldDB" id="A0A5J9SPW0"/>
<dbReference type="Proteomes" id="UP000324897">
    <property type="component" value="Unassembled WGS sequence"/>
</dbReference>
<dbReference type="PROSITE" id="PS50966">
    <property type="entry name" value="ZF_SWIM"/>
    <property type="match status" value="1"/>
</dbReference>